<dbReference type="Proteomes" id="UP000253688">
    <property type="component" value="Unassembled WGS sequence"/>
</dbReference>
<dbReference type="AlphaFoldDB" id="A0A365PN57"/>
<dbReference type="InterPro" id="IPR021098">
    <property type="entry name" value="Phage_P22_Gp10"/>
</dbReference>
<proteinExistence type="predicted"/>
<organism evidence="1 2">
    <name type="scientific">Acinetobacter junii</name>
    <dbReference type="NCBI Taxonomy" id="40215"/>
    <lineage>
        <taxon>Bacteria</taxon>
        <taxon>Pseudomonadati</taxon>
        <taxon>Pseudomonadota</taxon>
        <taxon>Gammaproteobacteria</taxon>
        <taxon>Moraxellales</taxon>
        <taxon>Moraxellaceae</taxon>
        <taxon>Acinetobacter</taxon>
    </lineage>
</organism>
<gene>
    <name evidence="1" type="ORF">DC346_01885</name>
</gene>
<comment type="caution">
    <text evidence="1">The sequence shown here is derived from an EMBL/GenBank/DDBJ whole genome shotgun (WGS) entry which is preliminary data.</text>
</comment>
<reference evidence="1 2" key="1">
    <citation type="submission" date="2018-04" db="EMBL/GenBank/DDBJ databases">
        <title>Acinetobacter junii Genome sequencing and assembly.</title>
        <authorList>
            <person name="Su J."/>
            <person name="Rensing C."/>
            <person name="Mazhar H.S."/>
        </authorList>
    </citation>
    <scope>NUCLEOTIDE SEQUENCE [LARGE SCALE GENOMIC DNA]</scope>
    <source>
        <strain evidence="1 2">SC22</strain>
    </source>
</reference>
<evidence type="ECO:0000313" key="1">
    <source>
        <dbReference type="EMBL" id="RBA49807.1"/>
    </source>
</evidence>
<dbReference type="RefSeq" id="WP_112986253.1">
    <property type="nucleotide sequence ID" value="NZ_CP131470.1"/>
</dbReference>
<protein>
    <recommendedName>
        <fullName evidence="3">Phage stabilisation protein</fullName>
    </recommendedName>
</protein>
<evidence type="ECO:0008006" key="3">
    <source>
        <dbReference type="Google" id="ProtNLM"/>
    </source>
</evidence>
<sequence>MQIPILDGIYTDNNSDFRTAYPVNLIPVPKGQGISAGYLRPAEGINHVADLPGVDRGGIVWRGEHYRVCGTKFVKITASGQITEIGNVQSGGLCSFDYSFDYLAINAGNALYLYNGTLKQVTDPNLGAVHDVIWVDGYFMTSDSNNIVVTELNNPFEVNPLKYGSSEVDPDPIVGLIKLRNEVYVLNRHTIEVFDNVGGEFFPFQRIDGAQTTKGTLSKKTACVYMDAIAMLGGGRNEAITVYVAAAGSSQKIATREVEQILSNYSEAQLTECQLESRQIDGHSWLYIHLPDQTLVYDSVASQTTGQPTWFILNSGGGYKARNMTYAHNKWFVGHTLESKLGALTDESGEHWGNEIEWQFGTAIVYNESSGAIFHQLELVALTGRNAFGKESRIYTQYSVDGVEWSMPKFISVGKRGERTKRLVWFQQGYMQNWRIQRFTGTSAARLSVARLEAKVEPLGV</sequence>
<dbReference type="EMBL" id="QEWH01000009">
    <property type="protein sequence ID" value="RBA49807.1"/>
    <property type="molecule type" value="Genomic_DNA"/>
</dbReference>
<dbReference type="Pfam" id="PF11134">
    <property type="entry name" value="Phage_stabilise"/>
    <property type="match status" value="1"/>
</dbReference>
<accession>A0A365PN57</accession>
<evidence type="ECO:0000313" key="2">
    <source>
        <dbReference type="Proteomes" id="UP000253688"/>
    </source>
</evidence>
<name>A0A365PN57_ACIJU</name>